<dbReference type="SUPFAM" id="SSF55347">
    <property type="entry name" value="Glyceraldehyde-3-phosphate dehydrogenase-like, C-terminal domain"/>
    <property type="match status" value="1"/>
</dbReference>
<comment type="caution">
    <text evidence="4">The sequence shown here is derived from an EMBL/GenBank/DDBJ whole genome shotgun (WGS) entry which is preliminary data.</text>
</comment>
<evidence type="ECO:0000313" key="5">
    <source>
        <dbReference type="Proteomes" id="UP000256599"/>
    </source>
</evidence>
<evidence type="ECO:0000313" key="4">
    <source>
        <dbReference type="EMBL" id="RDU59047.1"/>
    </source>
</evidence>
<dbReference type="AlphaFoldDB" id="A0A3D8I1T9"/>
<keyword evidence="5" id="KW-1185">Reference proteome</keyword>
<dbReference type="SUPFAM" id="SSF51735">
    <property type="entry name" value="NAD(P)-binding Rossmann-fold domains"/>
    <property type="match status" value="1"/>
</dbReference>
<dbReference type="InterPro" id="IPR000683">
    <property type="entry name" value="Gfo/Idh/MocA-like_OxRdtase_N"/>
</dbReference>
<dbReference type="InterPro" id="IPR055170">
    <property type="entry name" value="GFO_IDH_MocA-like_dom"/>
</dbReference>
<dbReference type="Gene3D" id="3.40.50.720">
    <property type="entry name" value="NAD(P)-binding Rossmann-like Domain"/>
    <property type="match status" value="1"/>
</dbReference>
<dbReference type="Pfam" id="PF02348">
    <property type="entry name" value="CTP_transf_3"/>
    <property type="match status" value="1"/>
</dbReference>
<dbReference type="Pfam" id="PF22725">
    <property type="entry name" value="GFO_IDH_MocA_C3"/>
    <property type="match status" value="1"/>
</dbReference>
<feature type="domain" description="GFO/IDH/MocA-like oxidoreductase" evidence="3">
    <location>
        <begin position="127"/>
        <end position="226"/>
    </location>
</feature>
<dbReference type="Pfam" id="PF01408">
    <property type="entry name" value="GFO_IDH_MocA"/>
    <property type="match status" value="1"/>
</dbReference>
<dbReference type="GO" id="GO:0008781">
    <property type="term" value="F:N-acylneuraminate cytidylyltransferase activity"/>
    <property type="evidence" value="ECO:0007669"/>
    <property type="project" value="TreeGrafter"/>
</dbReference>
<dbReference type="CDD" id="cd02513">
    <property type="entry name" value="CMP-NeuAc_Synthase"/>
    <property type="match status" value="1"/>
</dbReference>
<dbReference type="PANTHER" id="PTHR21485">
    <property type="entry name" value="HAD SUPERFAMILY MEMBERS CMAS AND KDSC"/>
    <property type="match status" value="1"/>
</dbReference>
<dbReference type="Gene3D" id="3.30.360.10">
    <property type="entry name" value="Dihydrodipicolinate Reductase, domain 2"/>
    <property type="match status" value="1"/>
</dbReference>
<dbReference type="Proteomes" id="UP000256599">
    <property type="component" value="Unassembled WGS sequence"/>
</dbReference>
<dbReference type="Gene3D" id="3.90.550.10">
    <property type="entry name" value="Spore Coat Polysaccharide Biosynthesis Protein SpsA, Chain A"/>
    <property type="match status" value="1"/>
</dbReference>
<evidence type="ECO:0000259" key="2">
    <source>
        <dbReference type="Pfam" id="PF01408"/>
    </source>
</evidence>
<evidence type="ECO:0000256" key="1">
    <source>
        <dbReference type="SAM" id="MobiDB-lite"/>
    </source>
</evidence>
<sequence>MSLKVLVVGYGSIGKRHVEVLETYFNAQITLISHQPLPHAYASLQELPQINAFDYYIIASPTHKHFEHLRMLDTLCENKIIFVEKPLFEQDYHFQASGKNTIFVGFCLRFHPIFWHIKEKLAQEKPYFVQITCGSYLPSWRQGVNYRNIYSAHAKQGGGVLLDLSHELDYAQWLFGDIISHSIKGFNGKISELEISSDDTLSFIAQTKQNVLLNLTCDYFSKNPRRIMYIHTPHSSFECDLISNTLKIYTKDHCLTQTFHFSRNELFALMHQNILSHPSFARKRISQDLLDLKLTDKVLPSLDSTLMQTLSRIKNMKLTQNILCVIGARGGSKGVKNKNITPIAGKPLLAYTIIQALQSRLFSHIVLSTDSQEIAKVGQEYGAEVFFLRDSALASDDSGKLPAIRDALLRSEAHYKTHFDVIFDLDATSPLRLVSDITQAYEQFVRDDNDILITAAPARKSPYFNLIEVFEDNGTKRVDLSKKPKTPILRRQDSPKCYDMNASIYIWKRDVLLQCDSVFVQNTGLFIMPEERSVDIDTPLDFAFVEFMLERANSVKSSGGGDSKYFITLYSTLSLFSIVYLVCYSKLARESLPELLVAHRDSSAFTKPQNDNKSNPQDKITSQGKLVCHSEGARSATEESLLSTRDFSKESLENLPYCHSELSQESEESLSELLGLKSNFSLASQVRHNKLSNEAYKNSSLYTRMTKWLPTQEIQAKRSIA</sequence>
<feature type="region of interest" description="Disordered" evidence="1">
    <location>
        <begin position="605"/>
        <end position="624"/>
    </location>
</feature>
<name>A0A3D8I1T9_9HELI</name>
<dbReference type="InterPro" id="IPR003329">
    <property type="entry name" value="Cytidylyl_trans"/>
</dbReference>
<dbReference type="EMBL" id="NXLR01000020">
    <property type="protein sequence ID" value="RDU59047.1"/>
    <property type="molecule type" value="Genomic_DNA"/>
</dbReference>
<protein>
    <submittedName>
        <fullName evidence="4">Uncharacterized protein</fullName>
    </submittedName>
</protein>
<proteinExistence type="predicted"/>
<feature type="domain" description="Gfo/Idh/MocA-like oxidoreductase N-terminal" evidence="2">
    <location>
        <begin position="3"/>
        <end position="88"/>
    </location>
</feature>
<gene>
    <name evidence="4" type="ORF">CQA63_08265</name>
</gene>
<evidence type="ECO:0000259" key="3">
    <source>
        <dbReference type="Pfam" id="PF22725"/>
    </source>
</evidence>
<dbReference type="InterPro" id="IPR050793">
    <property type="entry name" value="CMP-NeuNAc_synthase"/>
</dbReference>
<dbReference type="GO" id="GO:0000166">
    <property type="term" value="F:nucleotide binding"/>
    <property type="evidence" value="ECO:0007669"/>
    <property type="project" value="InterPro"/>
</dbReference>
<dbReference type="PANTHER" id="PTHR21485:SF6">
    <property type="entry name" value="N-ACYLNEURAMINATE CYTIDYLYLTRANSFERASE-RELATED"/>
    <property type="match status" value="1"/>
</dbReference>
<accession>A0A3D8I1T9</accession>
<organism evidence="4 5">
    <name type="scientific">Helicobacter marmotae</name>
    <dbReference type="NCBI Taxonomy" id="152490"/>
    <lineage>
        <taxon>Bacteria</taxon>
        <taxon>Pseudomonadati</taxon>
        <taxon>Campylobacterota</taxon>
        <taxon>Epsilonproteobacteria</taxon>
        <taxon>Campylobacterales</taxon>
        <taxon>Helicobacteraceae</taxon>
        <taxon>Helicobacter</taxon>
    </lineage>
</organism>
<reference evidence="4 5" key="1">
    <citation type="submission" date="2018-04" db="EMBL/GenBank/DDBJ databases">
        <title>Novel Campyloabacter and Helicobacter Species and Strains.</title>
        <authorList>
            <person name="Mannion A.J."/>
            <person name="Shen Z."/>
            <person name="Fox J.G."/>
        </authorList>
    </citation>
    <scope>NUCLEOTIDE SEQUENCE [LARGE SCALE GENOMIC DNA]</scope>
    <source>
        <strain evidence="4 5">MIT 98-6070</strain>
    </source>
</reference>
<dbReference type="SUPFAM" id="SSF53448">
    <property type="entry name" value="Nucleotide-diphospho-sugar transferases"/>
    <property type="match status" value="1"/>
</dbReference>
<dbReference type="InterPro" id="IPR036291">
    <property type="entry name" value="NAD(P)-bd_dom_sf"/>
</dbReference>
<dbReference type="InterPro" id="IPR029044">
    <property type="entry name" value="Nucleotide-diphossugar_trans"/>
</dbReference>